<accession>A0ABD7SD73</accession>
<keyword evidence="2" id="KW-1185">Reference proteome</keyword>
<dbReference type="EMBL" id="VOCK01000005">
    <property type="protein sequence ID" value="TWQ55718.1"/>
    <property type="molecule type" value="Genomic_DNA"/>
</dbReference>
<dbReference type="AlphaFoldDB" id="A0ABD7SD73"/>
<protein>
    <submittedName>
        <fullName evidence="1">Uncharacterized protein</fullName>
    </submittedName>
</protein>
<evidence type="ECO:0000313" key="2">
    <source>
        <dbReference type="Proteomes" id="UP000320455"/>
    </source>
</evidence>
<gene>
    <name evidence="1" type="ORF">FQK01_04915</name>
</gene>
<reference evidence="2" key="1">
    <citation type="journal article" date="2020" name="Phytopathology">
        <title>Genomic acquisitions in emerging populations of Xanthomonas vasicola pv. vasculorum infecting corn in the U.S. and Argentina.</title>
        <authorList>
            <person name="Perez-Quintero A.L."/>
        </authorList>
    </citation>
    <scope>NUCLEOTIDE SEQUENCE [LARGE SCALE GENOMIC DNA]</scope>
    <source>
        <strain evidence="2">Xvh-L</strain>
    </source>
</reference>
<dbReference type="Proteomes" id="UP000320455">
    <property type="component" value="Unassembled WGS sequence"/>
</dbReference>
<evidence type="ECO:0000313" key="1">
    <source>
        <dbReference type="EMBL" id="TWQ55718.1"/>
    </source>
</evidence>
<name>A0ABD7SD73_XANVA</name>
<proteinExistence type="predicted"/>
<sequence length="69" mass="7513">MPALFCEKSSQVGWRVELSIKQAATRCSRSRHDTSQLSGAVSLPIAGPLTAWIPPSSLQGRVYGVSRER</sequence>
<comment type="caution">
    <text evidence="1">The sequence shown here is derived from an EMBL/GenBank/DDBJ whole genome shotgun (WGS) entry which is preliminary data.</text>
</comment>
<organism evidence="1 2">
    <name type="scientific">Xanthomonas vasicola</name>
    <dbReference type="NCBI Taxonomy" id="56459"/>
    <lineage>
        <taxon>Bacteria</taxon>
        <taxon>Pseudomonadati</taxon>
        <taxon>Pseudomonadota</taxon>
        <taxon>Gammaproteobacteria</taxon>
        <taxon>Lysobacterales</taxon>
        <taxon>Lysobacteraceae</taxon>
        <taxon>Xanthomonas</taxon>
    </lineage>
</organism>